<reference evidence="6" key="1">
    <citation type="journal article" date="2014" name="Int. J. Syst. Evol. Microbiol.">
        <title>Complete genome sequence of Corynebacterium casei LMG S-19264T (=DSM 44701T), isolated from a smear-ripened cheese.</title>
        <authorList>
            <consortium name="US DOE Joint Genome Institute (JGI-PGF)"/>
            <person name="Walter F."/>
            <person name="Albersmeier A."/>
            <person name="Kalinowski J."/>
            <person name="Ruckert C."/>
        </authorList>
    </citation>
    <scope>NUCLEOTIDE SEQUENCE</scope>
    <source>
        <strain evidence="6">CGMCC 4.7430</strain>
    </source>
</reference>
<keyword evidence="4" id="KW-0720">Serine protease</keyword>
<sequence length="810" mass="88565">MGGGIREISNPRTHASRLISELNLAESAASRARALVPQTVRGDGFVLTVACWSADHHLALKSLDAHGAKLLSVLPKSEELPERALVWLPFTVVPKFVDLFEKFAIELTSGGKPKNAALVANIDELRLSVLHELWQEGESFPDPAEPRWWEIWLVQLTKNHDPIREFHRVAEHLRWQVSEAALAFPYRVVTLVRTSAQELGTLLTTNAIPGELRKPGFTEELFGLERTFQADLINDLVSRTTAAEPEAPAVCVLDCGVQAEHPLLKASFDNGYTAIEGTTSAPAPTATHGTEMAGLALYGDLEQLLNGSSPIRLEHRLESVKILRGHHDSETQPDLYGKLMVDAAARVEIGQDRARVYSMAVTSGDLRGVDGRPTSWSAAIDALAVGTDVLPGPRGLGLLGQPDHEAARLFFISAGNVTAEDWDPDHLVISDTRQVNDPAQAWNVLTVGAYTERVDPPVDAAYAGYRAIAPSGELSPFSRTSVPWGKGRPIKPDIVMEGGNLLLAPSGDFDHHEVVEVLTTSGRPYSPLTTANATSAATSQAARLGALALSKYPSLTPQAIRGLLVHAAEWTPAMAAHFPAPKANSPKTKRHSLLRRYGWGVPTEQRVLASAADDVTMIVEDEFKPFGRSSGTLSMRAMRLHSLPWPADLLQELGNVPVRMRVTLSYFIEPNPSNRGWQGKYAYASHGLRFDVIRPTENLAGFQKRLGNEAEDEERGVRATSSTDDRWFLGQARNSGSLHADLWNGHAIDLARCGVIAVYPVGGWWKQNNRRDRVNVPVRYTLLVSLFTNVAADIYTPIANKIQIPVQIET</sequence>
<comment type="caution">
    <text evidence="6">The sequence shown here is derived from an EMBL/GenBank/DDBJ whole genome shotgun (WGS) entry which is preliminary data.</text>
</comment>
<evidence type="ECO:0000313" key="6">
    <source>
        <dbReference type="EMBL" id="GGP12982.1"/>
    </source>
</evidence>
<dbReference type="GO" id="GO:0006508">
    <property type="term" value="P:proteolysis"/>
    <property type="evidence" value="ECO:0007669"/>
    <property type="project" value="UniProtKB-KW"/>
</dbReference>
<accession>A0A918AAB2</accession>
<dbReference type="InterPro" id="IPR036852">
    <property type="entry name" value="Peptidase_S8/S53_dom_sf"/>
</dbReference>
<comment type="similarity">
    <text evidence="1">Belongs to the peptidase S8 family.</text>
</comment>
<name>A0A918AAB2_9ACTN</name>
<dbReference type="InterPro" id="IPR050131">
    <property type="entry name" value="Peptidase_S8_subtilisin-like"/>
</dbReference>
<dbReference type="Pfam" id="PF00082">
    <property type="entry name" value="Peptidase_S8"/>
    <property type="match status" value="1"/>
</dbReference>
<keyword evidence="3" id="KW-0378">Hydrolase</keyword>
<dbReference type="SUPFAM" id="SSF52743">
    <property type="entry name" value="Subtilisin-like"/>
    <property type="match status" value="1"/>
</dbReference>
<keyword evidence="7" id="KW-1185">Reference proteome</keyword>
<dbReference type="GO" id="GO:0004252">
    <property type="term" value="F:serine-type endopeptidase activity"/>
    <property type="evidence" value="ECO:0007669"/>
    <property type="project" value="InterPro"/>
</dbReference>
<gene>
    <name evidence="6" type="ORF">GCM10012278_62940</name>
</gene>
<dbReference type="AlphaFoldDB" id="A0A918AAB2"/>
<dbReference type="Proteomes" id="UP000660745">
    <property type="component" value="Unassembled WGS sequence"/>
</dbReference>
<proteinExistence type="inferred from homology"/>
<keyword evidence="2" id="KW-0645">Protease</keyword>
<dbReference type="EMBL" id="BMNK01000013">
    <property type="protein sequence ID" value="GGP12982.1"/>
    <property type="molecule type" value="Genomic_DNA"/>
</dbReference>
<evidence type="ECO:0000256" key="1">
    <source>
        <dbReference type="ARBA" id="ARBA00011073"/>
    </source>
</evidence>
<evidence type="ECO:0000256" key="3">
    <source>
        <dbReference type="ARBA" id="ARBA00022801"/>
    </source>
</evidence>
<organism evidence="6 7">
    <name type="scientific">Nonomuraea glycinis</name>
    <dbReference type="NCBI Taxonomy" id="2047744"/>
    <lineage>
        <taxon>Bacteria</taxon>
        <taxon>Bacillati</taxon>
        <taxon>Actinomycetota</taxon>
        <taxon>Actinomycetes</taxon>
        <taxon>Streptosporangiales</taxon>
        <taxon>Streptosporangiaceae</taxon>
        <taxon>Nonomuraea</taxon>
    </lineage>
</organism>
<feature type="domain" description="Peptidase S8/S53" evidence="5">
    <location>
        <begin position="248"/>
        <end position="600"/>
    </location>
</feature>
<dbReference type="InterPro" id="IPR000209">
    <property type="entry name" value="Peptidase_S8/S53_dom"/>
</dbReference>
<dbReference type="InterPro" id="IPR034074">
    <property type="entry name" value="Y4bN_pept_dom"/>
</dbReference>
<evidence type="ECO:0000259" key="5">
    <source>
        <dbReference type="Pfam" id="PF00082"/>
    </source>
</evidence>
<protein>
    <recommendedName>
        <fullName evidence="5">Peptidase S8/S53 domain-containing protein</fullName>
    </recommendedName>
</protein>
<dbReference type="PANTHER" id="PTHR43806">
    <property type="entry name" value="PEPTIDASE S8"/>
    <property type="match status" value="1"/>
</dbReference>
<evidence type="ECO:0000313" key="7">
    <source>
        <dbReference type="Proteomes" id="UP000660745"/>
    </source>
</evidence>
<dbReference type="PANTHER" id="PTHR43806:SF11">
    <property type="entry name" value="CEREVISIN-RELATED"/>
    <property type="match status" value="1"/>
</dbReference>
<reference evidence="6" key="2">
    <citation type="submission" date="2020-09" db="EMBL/GenBank/DDBJ databases">
        <authorList>
            <person name="Sun Q."/>
            <person name="Zhou Y."/>
        </authorList>
    </citation>
    <scope>NUCLEOTIDE SEQUENCE</scope>
    <source>
        <strain evidence="6">CGMCC 4.7430</strain>
    </source>
</reference>
<dbReference type="Gene3D" id="3.40.50.200">
    <property type="entry name" value="Peptidase S8/S53 domain"/>
    <property type="match status" value="1"/>
</dbReference>
<dbReference type="CDD" id="cd04847">
    <property type="entry name" value="Peptidases_S8_Subtilisin_like_2"/>
    <property type="match status" value="1"/>
</dbReference>
<evidence type="ECO:0000256" key="4">
    <source>
        <dbReference type="ARBA" id="ARBA00022825"/>
    </source>
</evidence>
<evidence type="ECO:0000256" key="2">
    <source>
        <dbReference type="ARBA" id="ARBA00022670"/>
    </source>
</evidence>